<keyword evidence="3" id="KW-1185">Reference proteome</keyword>
<accession>A0A2S4JYQ9</accession>
<evidence type="ECO:0000313" key="3">
    <source>
        <dbReference type="Proteomes" id="UP000237350"/>
    </source>
</evidence>
<comment type="caution">
    <text evidence="2">The sequence shown here is derived from an EMBL/GenBank/DDBJ whole genome shotgun (WGS) entry which is preliminary data.</text>
</comment>
<dbReference type="InterPro" id="IPR002826">
    <property type="entry name" value="MptE-like"/>
</dbReference>
<feature type="domain" description="6-hydroxymethylpterin diphosphokinase MptE-like" evidence="1">
    <location>
        <begin position="184"/>
        <end position="348"/>
    </location>
</feature>
<protein>
    <recommendedName>
        <fullName evidence="1">6-hydroxymethylpterin diphosphokinase MptE-like domain-containing protein</fullName>
    </recommendedName>
</protein>
<dbReference type="EMBL" id="LPWH01000012">
    <property type="protein sequence ID" value="POR04641.1"/>
    <property type="molecule type" value="Genomic_DNA"/>
</dbReference>
<dbReference type="AlphaFoldDB" id="A0A2S4JYQ9"/>
<reference evidence="3" key="1">
    <citation type="submission" date="2015-12" db="EMBL/GenBank/DDBJ databases">
        <authorList>
            <person name="Lodha T.D."/>
            <person name="Chintalapati S."/>
            <person name="Chintalapati V.R."/>
            <person name="Sravanthi T."/>
        </authorList>
    </citation>
    <scope>NUCLEOTIDE SEQUENCE [LARGE SCALE GENOMIC DNA]</scope>
    <source>
        <strain evidence="3">JC133</strain>
    </source>
</reference>
<organism evidence="2 3">
    <name type="scientific">Alkalispirochaeta sphaeroplastigenens</name>
    <dbReference type="NCBI Taxonomy" id="1187066"/>
    <lineage>
        <taxon>Bacteria</taxon>
        <taxon>Pseudomonadati</taxon>
        <taxon>Spirochaetota</taxon>
        <taxon>Spirochaetia</taxon>
        <taxon>Spirochaetales</taxon>
        <taxon>Spirochaetaceae</taxon>
        <taxon>Alkalispirochaeta</taxon>
    </lineage>
</organism>
<evidence type="ECO:0000259" key="1">
    <source>
        <dbReference type="Pfam" id="PF01973"/>
    </source>
</evidence>
<proteinExistence type="predicted"/>
<sequence length="558" mass="62740">MATADRDQDLQLDPTPSGVVISLRGRRLNSRDAASSFLRRFPDPLPEQALVVVFSPLLGEGLPQLLERLPPTTVLLLVEFEQALFTLGKHRLSRFTHRGCLRFPRVSSPEEALREAQRLVEGRGLRRIVGVHATGGARLHAGAYARLEEALREVVQRFWSNRGTQIRLGRRWVTNLLANACLDQTPLHDLTRSVPSSRAVLLGAGCDLENRLEVVRTLHDRGVPLVALDTALPALAEAGIEPALIVAMDGQLANALDLLPWRWNRVKLIADLTVHPAIPRRFPPAQRSFFASRFAEGSFFSSDSTSQVLEGIPLAHPRGSVAPAAMELLVRTLGVRTLLAVGIDFHYRLPRTHARLTAGDRLMRKNMTRLLRRDGNHEYVLRPRKEVLLRTGERIRGDAILADQALQMRHATAELQREVPDLTVLCLNDQGLDTGARLVSAREALEQLAPDRSRPAANQAVQNQPKRTLQPPERLDRALQIRRVALEELLLRLRRQEEHLDFLDSGLAFVLLDLPQWPLLTTRRDWAELHRGGILRSTRDYRRRLERILSAPSLRSPS</sequence>
<gene>
    <name evidence="2" type="ORF">AU468_03120</name>
</gene>
<name>A0A2S4JYQ9_9SPIO</name>
<dbReference type="PANTHER" id="PTHR41786:SF1">
    <property type="entry name" value="6-HYDROXYMETHYLPTERIN DIPHOSPHOKINASE MPTE-LIKE DOMAIN-CONTAINING PROTEIN"/>
    <property type="match status" value="1"/>
</dbReference>
<dbReference type="OrthoDB" id="362850at2"/>
<evidence type="ECO:0000313" key="2">
    <source>
        <dbReference type="EMBL" id="POR04641.1"/>
    </source>
</evidence>
<dbReference type="Pfam" id="PF01973">
    <property type="entry name" value="MptE-like"/>
    <property type="match status" value="1"/>
</dbReference>
<dbReference type="PANTHER" id="PTHR41786">
    <property type="entry name" value="MOTILITY ACCESSORY FACTOR MAF"/>
    <property type="match status" value="1"/>
</dbReference>
<dbReference type="RefSeq" id="WP_146049358.1">
    <property type="nucleotide sequence ID" value="NZ_LPWH01000012.1"/>
</dbReference>
<dbReference type="Proteomes" id="UP000237350">
    <property type="component" value="Unassembled WGS sequence"/>
</dbReference>